<dbReference type="InterPro" id="IPR022791">
    <property type="entry name" value="L-PG_synthase/AglD"/>
</dbReference>
<dbReference type="Proteomes" id="UP000596004">
    <property type="component" value="Chromosome"/>
</dbReference>
<accession>A0A7T9I171</accession>
<evidence type="ECO:0000256" key="2">
    <source>
        <dbReference type="ARBA" id="ARBA00022475"/>
    </source>
</evidence>
<dbReference type="AlphaFoldDB" id="A0A7T9I171"/>
<comment type="subcellular location">
    <subcellularLocation>
        <location evidence="1">Cell membrane</location>
        <topology evidence="1">Multi-pass membrane protein</topology>
    </subcellularLocation>
</comment>
<keyword evidence="2" id="KW-1003">Cell membrane</keyword>
<name>A0A7T9I171_9ARCH</name>
<feature type="transmembrane region" description="Helical" evidence="6">
    <location>
        <begin position="244"/>
        <end position="266"/>
    </location>
</feature>
<evidence type="ECO:0000313" key="7">
    <source>
        <dbReference type="EMBL" id="QQR92105.1"/>
    </source>
</evidence>
<dbReference type="PANTHER" id="PTHR40277:SF1">
    <property type="entry name" value="BLL5419 PROTEIN"/>
    <property type="match status" value="1"/>
</dbReference>
<evidence type="ECO:0000256" key="1">
    <source>
        <dbReference type="ARBA" id="ARBA00004651"/>
    </source>
</evidence>
<feature type="transmembrane region" description="Helical" evidence="6">
    <location>
        <begin position="38"/>
        <end position="57"/>
    </location>
</feature>
<dbReference type="NCBIfam" id="TIGR00374">
    <property type="entry name" value="flippase-like domain"/>
    <property type="match status" value="1"/>
</dbReference>
<dbReference type="EMBL" id="CP064981">
    <property type="protein sequence ID" value="QQR92105.1"/>
    <property type="molecule type" value="Genomic_DNA"/>
</dbReference>
<protein>
    <submittedName>
        <fullName evidence="7">Flippase-like domain-containing protein</fullName>
    </submittedName>
</protein>
<feature type="transmembrane region" description="Helical" evidence="6">
    <location>
        <begin position="211"/>
        <end position="232"/>
    </location>
</feature>
<keyword evidence="5 6" id="KW-0472">Membrane</keyword>
<evidence type="ECO:0000256" key="3">
    <source>
        <dbReference type="ARBA" id="ARBA00022692"/>
    </source>
</evidence>
<sequence length="328" mass="36474">MKIWTRAISILITLVIIYVAVTQLDWTRLAETFVKADLTFLGYALGIWGILMAIKGIKWQQLVAAVNGKIGFFESIRLLLIGLFISIATPGRLGDFARAFYIKDRVPLGKGIMAVLIDRAMDVLVLMGFAILGLLLLAQTQGVEIFSPWMAVLLFVAAIAATFMVLKRSWARWVWQRVQGFLPEGYRSLLQRHGAEFYDAIPLFKKNFRNVIIAAFCTVASWICSITFGWFIMLSLHYPLGWNAALIATPIFALVEIIPAGILGLGTREVASVILLGAYGISPENAVAFSLLFFALGYIPSFLLGALFFNRSPVRVNMQDLLSKKETK</sequence>
<dbReference type="GO" id="GO:0005886">
    <property type="term" value="C:plasma membrane"/>
    <property type="evidence" value="ECO:0007669"/>
    <property type="project" value="UniProtKB-SubCell"/>
</dbReference>
<feature type="transmembrane region" description="Helical" evidence="6">
    <location>
        <begin position="7"/>
        <end position="26"/>
    </location>
</feature>
<organism evidence="7">
    <name type="scientific">Candidatus Iainarchaeum sp</name>
    <dbReference type="NCBI Taxonomy" id="3101447"/>
    <lineage>
        <taxon>Archaea</taxon>
        <taxon>Candidatus Iainarchaeota</taxon>
        <taxon>Candidatus Iainarchaeia</taxon>
        <taxon>Candidatus Iainarchaeales</taxon>
        <taxon>Candidatus Iainarchaeaceae</taxon>
        <taxon>Candidatus Iainarchaeum</taxon>
    </lineage>
</organism>
<evidence type="ECO:0000256" key="4">
    <source>
        <dbReference type="ARBA" id="ARBA00022989"/>
    </source>
</evidence>
<proteinExistence type="predicted"/>
<gene>
    <name evidence="7" type="ORF">IPJ89_02965</name>
</gene>
<evidence type="ECO:0000256" key="6">
    <source>
        <dbReference type="SAM" id="Phobius"/>
    </source>
</evidence>
<dbReference type="PANTHER" id="PTHR40277">
    <property type="entry name" value="BLL5419 PROTEIN"/>
    <property type="match status" value="1"/>
</dbReference>
<evidence type="ECO:0000256" key="5">
    <source>
        <dbReference type="ARBA" id="ARBA00023136"/>
    </source>
</evidence>
<feature type="transmembrane region" description="Helical" evidence="6">
    <location>
        <begin position="120"/>
        <end position="138"/>
    </location>
</feature>
<reference evidence="7" key="1">
    <citation type="submission" date="2020-11" db="EMBL/GenBank/DDBJ databases">
        <title>Connecting structure to function with the recovery of over 1000 high-quality activated sludge metagenome-assembled genomes encoding full-length rRNA genes using long-read sequencing.</title>
        <authorList>
            <person name="Singleton C.M."/>
            <person name="Petriglieri F."/>
            <person name="Kristensen J.M."/>
            <person name="Kirkegaard R.H."/>
            <person name="Michaelsen T.Y."/>
            <person name="Andersen M.H."/>
            <person name="Karst S.M."/>
            <person name="Dueholm M.S."/>
            <person name="Nielsen P.H."/>
            <person name="Albertsen M."/>
        </authorList>
    </citation>
    <scope>NUCLEOTIDE SEQUENCE</scope>
    <source>
        <strain evidence="7">Fred_18-Q3-R57-64_BAT3C.431</strain>
    </source>
</reference>
<keyword evidence="4 6" id="KW-1133">Transmembrane helix</keyword>
<feature type="transmembrane region" description="Helical" evidence="6">
    <location>
        <begin position="286"/>
        <end position="309"/>
    </location>
</feature>
<keyword evidence="3 6" id="KW-0812">Transmembrane</keyword>
<feature type="transmembrane region" description="Helical" evidence="6">
    <location>
        <begin position="145"/>
        <end position="166"/>
    </location>
</feature>
<dbReference type="Pfam" id="PF03706">
    <property type="entry name" value="LPG_synthase_TM"/>
    <property type="match status" value="1"/>
</dbReference>